<dbReference type="AlphaFoldDB" id="A0A2G8SIM2"/>
<gene>
    <name evidence="1" type="ORF">GSI_04239</name>
</gene>
<evidence type="ECO:0000313" key="1">
    <source>
        <dbReference type="EMBL" id="PIL33616.1"/>
    </source>
</evidence>
<dbReference type="Proteomes" id="UP000230002">
    <property type="component" value="Unassembled WGS sequence"/>
</dbReference>
<accession>A0A2G8SIM2</accession>
<proteinExistence type="predicted"/>
<sequence>MSSFASVRFDLNTLEQFFALTLEQEAELNSSLRGFFVKHGIPNTNPSRWLQDLMAAIVTKHGRSQGWLVEKVSRQTAKLTDTLPVANMDARLTSIHAFAVTKSEAMSNLQEEFFRLGDRFKDSERASLADLIDLASDRAFVVHEATRQRLQACAWDDRTSARVRARAIDAMRGRRERLVSLAEQQANLFERLEREFTKACINPLHVVNFDGHRLVLRDLFSAASKYKSLCLSVMRAEELKYVVNLQLIAAQSTCVQVEFPRIEIEPVPMK</sequence>
<dbReference type="EMBL" id="AYKW01000007">
    <property type="protein sequence ID" value="PIL33616.1"/>
    <property type="molecule type" value="Genomic_DNA"/>
</dbReference>
<keyword evidence="2" id="KW-1185">Reference proteome</keyword>
<organism evidence="1 2">
    <name type="scientific">Ganoderma sinense ZZ0214-1</name>
    <dbReference type="NCBI Taxonomy" id="1077348"/>
    <lineage>
        <taxon>Eukaryota</taxon>
        <taxon>Fungi</taxon>
        <taxon>Dikarya</taxon>
        <taxon>Basidiomycota</taxon>
        <taxon>Agaricomycotina</taxon>
        <taxon>Agaricomycetes</taxon>
        <taxon>Polyporales</taxon>
        <taxon>Polyporaceae</taxon>
        <taxon>Ganoderma</taxon>
    </lineage>
</organism>
<reference evidence="1 2" key="1">
    <citation type="journal article" date="2015" name="Sci. Rep.">
        <title>Chromosome-level genome map provides insights into diverse defense mechanisms in the medicinal fungus Ganoderma sinense.</title>
        <authorList>
            <person name="Zhu Y."/>
            <person name="Xu J."/>
            <person name="Sun C."/>
            <person name="Zhou S."/>
            <person name="Xu H."/>
            <person name="Nelson D.R."/>
            <person name="Qian J."/>
            <person name="Song J."/>
            <person name="Luo H."/>
            <person name="Xiang L."/>
            <person name="Li Y."/>
            <person name="Xu Z."/>
            <person name="Ji A."/>
            <person name="Wang L."/>
            <person name="Lu S."/>
            <person name="Hayward A."/>
            <person name="Sun W."/>
            <person name="Li X."/>
            <person name="Schwartz D.C."/>
            <person name="Wang Y."/>
            <person name="Chen S."/>
        </authorList>
    </citation>
    <scope>NUCLEOTIDE SEQUENCE [LARGE SCALE GENOMIC DNA]</scope>
    <source>
        <strain evidence="1 2">ZZ0214-1</strain>
    </source>
</reference>
<name>A0A2G8SIM2_9APHY</name>
<evidence type="ECO:0000313" key="2">
    <source>
        <dbReference type="Proteomes" id="UP000230002"/>
    </source>
</evidence>
<protein>
    <submittedName>
        <fullName evidence="1">Uncharacterized protein</fullName>
    </submittedName>
</protein>
<comment type="caution">
    <text evidence="1">The sequence shown here is derived from an EMBL/GenBank/DDBJ whole genome shotgun (WGS) entry which is preliminary data.</text>
</comment>